<feature type="chain" id="PRO_5047285418" description="Outer membrane protein beta-barrel domain-containing protein" evidence="2">
    <location>
        <begin position="20"/>
        <end position="196"/>
    </location>
</feature>
<accession>A0ABQ3BMZ5</accession>
<feature type="domain" description="Outer membrane protein beta-barrel" evidence="3">
    <location>
        <begin position="8"/>
        <end position="196"/>
    </location>
</feature>
<dbReference type="EMBL" id="BMWY01000003">
    <property type="protein sequence ID" value="GGZ52226.1"/>
    <property type="molecule type" value="Genomic_DNA"/>
</dbReference>
<dbReference type="InterPro" id="IPR011250">
    <property type="entry name" value="OMP/PagP_B-barrel"/>
</dbReference>
<evidence type="ECO:0000259" key="3">
    <source>
        <dbReference type="Pfam" id="PF13505"/>
    </source>
</evidence>
<dbReference type="RefSeq" id="WP_027884121.1">
    <property type="nucleotide sequence ID" value="NZ_BMWY01000003.1"/>
</dbReference>
<dbReference type="SUPFAM" id="SSF56925">
    <property type="entry name" value="OMPA-like"/>
    <property type="match status" value="1"/>
</dbReference>
<gene>
    <name evidence="4" type="ORF">GCM10008088_12300</name>
</gene>
<evidence type="ECO:0000256" key="1">
    <source>
        <dbReference type="ARBA" id="ARBA00022729"/>
    </source>
</evidence>
<dbReference type="Proteomes" id="UP000615593">
    <property type="component" value="Unassembled WGS sequence"/>
</dbReference>
<name>A0ABQ3BMZ5_9FLAO</name>
<evidence type="ECO:0000256" key="2">
    <source>
        <dbReference type="SAM" id="SignalP"/>
    </source>
</evidence>
<keyword evidence="1 2" id="KW-0732">Signal</keyword>
<proteinExistence type="predicted"/>
<reference evidence="5" key="1">
    <citation type="journal article" date="2019" name="Int. J. Syst. Evol. Microbiol.">
        <title>The Global Catalogue of Microorganisms (GCM) 10K type strain sequencing project: providing services to taxonomists for standard genome sequencing and annotation.</title>
        <authorList>
            <consortium name="The Broad Institute Genomics Platform"/>
            <consortium name="The Broad Institute Genome Sequencing Center for Infectious Disease"/>
            <person name="Wu L."/>
            <person name="Ma J."/>
        </authorList>
    </citation>
    <scope>NUCLEOTIDE SEQUENCE [LARGE SCALE GENOMIC DNA]</scope>
    <source>
        <strain evidence="5">KCTC 12708</strain>
    </source>
</reference>
<dbReference type="GeneID" id="94368894"/>
<feature type="signal peptide" evidence="2">
    <location>
        <begin position="1"/>
        <end position="19"/>
    </location>
</feature>
<dbReference type="Pfam" id="PF13505">
    <property type="entry name" value="OMP_b-brl"/>
    <property type="match status" value="1"/>
</dbReference>
<comment type="caution">
    <text evidence="4">The sequence shown here is derived from an EMBL/GenBank/DDBJ whole genome shotgun (WGS) entry which is preliminary data.</text>
</comment>
<protein>
    <recommendedName>
        <fullName evidence="3">Outer membrane protein beta-barrel domain-containing protein</fullName>
    </recommendedName>
</protein>
<sequence>MKKFILSLFAFAAFTVAQAQEETENFGFNEGDMFISGSVGFGTTKLPDDSKQNQFNVIPRFGYFISEKIAVGAEIGYSKQKAEDSSGNDILDNSTFNIGVFGRYYFLSDQKFNLFGQLGLGYGHTKDIADNKVNGINADIMPGINYFISEHFALEATFGILGYSSAKPDIDGAESTDSFNVGLNMDDINLGLIYKF</sequence>
<dbReference type="Gene3D" id="2.40.160.20">
    <property type="match status" value="1"/>
</dbReference>
<evidence type="ECO:0000313" key="5">
    <source>
        <dbReference type="Proteomes" id="UP000615593"/>
    </source>
</evidence>
<evidence type="ECO:0000313" key="4">
    <source>
        <dbReference type="EMBL" id="GGZ52226.1"/>
    </source>
</evidence>
<keyword evidence="5" id="KW-1185">Reference proteome</keyword>
<dbReference type="InterPro" id="IPR027385">
    <property type="entry name" value="Beta-barrel_OMP"/>
</dbReference>
<organism evidence="4 5">
    <name type="scientific">Mesonia mobilis</name>
    <dbReference type="NCBI Taxonomy" id="369791"/>
    <lineage>
        <taxon>Bacteria</taxon>
        <taxon>Pseudomonadati</taxon>
        <taxon>Bacteroidota</taxon>
        <taxon>Flavobacteriia</taxon>
        <taxon>Flavobacteriales</taxon>
        <taxon>Flavobacteriaceae</taxon>
        <taxon>Mesonia</taxon>
    </lineage>
</organism>